<keyword evidence="2" id="KW-0269">Exonuclease</keyword>
<accession>A0A1I6FYN5</accession>
<dbReference type="InterPro" id="IPR036691">
    <property type="entry name" value="Endo/exonu/phosph_ase_sf"/>
</dbReference>
<dbReference type="GO" id="GO:0004527">
    <property type="term" value="F:exonuclease activity"/>
    <property type="evidence" value="ECO:0007669"/>
    <property type="project" value="UniProtKB-KW"/>
</dbReference>
<dbReference type="STRING" id="670154.SAMN04488002_0560"/>
<dbReference type="Gene3D" id="3.60.10.10">
    <property type="entry name" value="Endonuclease/exonuclease/phosphatase"/>
    <property type="match status" value="1"/>
</dbReference>
<dbReference type="Proteomes" id="UP000199658">
    <property type="component" value="Unassembled WGS sequence"/>
</dbReference>
<keyword evidence="3" id="KW-1185">Reference proteome</keyword>
<reference evidence="3" key="1">
    <citation type="submission" date="2016-10" db="EMBL/GenBank/DDBJ databases">
        <authorList>
            <person name="Varghese N."/>
            <person name="Submissions S."/>
        </authorList>
    </citation>
    <scope>NUCLEOTIDE SEQUENCE [LARGE SCALE GENOMIC DNA]</scope>
    <source>
        <strain evidence="3">DSM 26921</strain>
    </source>
</reference>
<protein>
    <submittedName>
        <fullName evidence="2">Endonuclease/Exonuclease/phosphatase family protein</fullName>
    </submittedName>
</protein>
<keyword evidence="2" id="KW-0378">Hydrolase</keyword>
<feature type="domain" description="Endonuclease/exonuclease/phosphatase" evidence="1">
    <location>
        <begin position="45"/>
        <end position="310"/>
    </location>
</feature>
<evidence type="ECO:0000313" key="2">
    <source>
        <dbReference type="EMBL" id="SFR34947.1"/>
    </source>
</evidence>
<dbReference type="Pfam" id="PF03372">
    <property type="entry name" value="Exo_endo_phos"/>
    <property type="match status" value="1"/>
</dbReference>
<proteinExistence type="predicted"/>
<dbReference type="InterPro" id="IPR005135">
    <property type="entry name" value="Endo/exonuclease/phosphatase"/>
</dbReference>
<name>A0A1I6FYN5_9RHOB</name>
<gene>
    <name evidence="2" type="ORF">SAMN04488002_0560</name>
</gene>
<dbReference type="EMBL" id="FOYO01000001">
    <property type="protein sequence ID" value="SFR34947.1"/>
    <property type="molecule type" value="Genomic_DNA"/>
</dbReference>
<evidence type="ECO:0000259" key="1">
    <source>
        <dbReference type="Pfam" id="PF03372"/>
    </source>
</evidence>
<organism evidence="2 3">
    <name type="scientific">Litoreibacter janthinus</name>
    <dbReference type="NCBI Taxonomy" id="670154"/>
    <lineage>
        <taxon>Bacteria</taxon>
        <taxon>Pseudomonadati</taxon>
        <taxon>Pseudomonadota</taxon>
        <taxon>Alphaproteobacteria</taxon>
        <taxon>Rhodobacterales</taxon>
        <taxon>Roseobacteraceae</taxon>
        <taxon>Litoreibacter</taxon>
    </lineage>
</organism>
<dbReference type="SUPFAM" id="SSF56219">
    <property type="entry name" value="DNase I-like"/>
    <property type="match status" value="1"/>
</dbReference>
<sequence>MVAALPATSDSYRIMNFHTGLSRDGPGVLVRDLLANPENPDLASVAALRPDIAVFQNVDYDFDRVALGLIQKSLSLMGHPMPHAYTTRPNTGVDSGYDLDRNGKRGEPRDMLGYGRFTGQGGMALLSRFPVEAGTARNLTDMLWRDASQQGPPANGYFTPGELAVLPLHSVSAWDVTVHTPNGPLRILTSHASTPAFDGPEDRNGLRNAAELQFWESYIAQVEDEQVPFVLMGTLNNDPMAGEGHKQAIENLLNHPSLQDPRPTHAGEPETALWANGLSLRVDYVLPSHGLGVRAAAVEWAPQSPEGSRHYPIWVDVVWQ</sequence>
<dbReference type="AlphaFoldDB" id="A0A1I6FYN5"/>
<dbReference type="GO" id="GO:0004519">
    <property type="term" value="F:endonuclease activity"/>
    <property type="evidence" value="ECO:0007669"/>
    <property type="project" value="UniProtKB-KW"/>
</dbReference>
<keyword evidence="2" id="KW-0540">Nuclease</keyword>
<keyword evidence="2" id="KW-0255">Endonuclease</keyword>
<evidence type="ECO:0000313" key="3">
    <source>
        <dbReference type="Proteomes" id="UP000199658"/>
    </source>
</evidence>